<feature type="chain" id="PRO_5022931695" description="Secreted protein" evidence="1">
    <location>
        <begin position="23"/>
        <end position="92"/>
    </location>
</feature>
<dbReference type="AlphaFoldDB" id="A0A5E6SM24"/>
<dbReference type="EMBL" id="CABVGX010000015">
    <property type="protein sequence ID" value="VVM81272.1"/>
    <property type="molecule type" value="Genomic_DNA"/>
</dbReference>
<keyword evidence="1" id="KW-0732">Signal</keyword>
<accession>A0A5E6SM24</accession>
<organism evidence="2 3">
    <name type="scientific">Pseudomonas fluorescens</name>
    <dbReference type="NCBI Taxonomy" id="294"/>
    <lineage>
        <taxon>Bacteria</taxon>
        <taxon>Pseudomonadati</taxon>
        <taxon>Pseudomonadota</taxon>
        <taxon>Gammaproteobacteria</taxon>
        <taxon>Pseudomonadales</taxon>
        <taxon>Pseudomonadaceae</taxon>
        <taxon>Pseudomonas</taxon>
    </lineage>
</organism>
<protein>
    <recommendedName>
        <fullName evidence="4">Secreted protein</fullName>
    </recommendedName>
</protein>
<gene>
    <name evidence="2" type="ORF">PS645_02282</name>
</gene>
<sequence length="92" mass="9590" precursor="true">MKSSAPAGLFICAAMLASPVFADGDADLCKMNMNKINSEKAVLATDTSGVNGQVEDALAQAKAAHERGDDKQCVAHTTRALQLVQNRSKGGQ</sequence>
<proteinExistence type="predicted"/>
<dbReference type="RefSeq" id="WP_150580538.1">
    <property type="nucleotide sequence ID" value="NZ_CABVGX010000015.1"/>
</dbReference>
<dbReference type="Proteomes" id="UP000325607">
    <property type="component" value="Unassembled WGS sequence"/>
</dbReference>
<evidence type="ECO:0008006" key="4">
    <source>
        <dbReference type="Google" id="ProtNLM"/>
    </source>
</evidence>
<reference evidence="2 3" key="1">
    <citation type="submission" date="2019-09" db="EMBL/GenBank/DDBJ databases">
        <authorList>
            <person name="Chandra G."/>
            <person name="Truman W A."/>
        </authorList>
    </citation>
    <scope>NUCLEOTIDE SEQUENCE [LARGE SCALE GENOMIC DNA]</scope>
    <source>
        <strain evidence="2">PS645</strain>
    </source>
</reference>
<feature type="signal peptide" evidence="1">
    <location>
        <begin position="1"/>
        <end position="22"/>
    </location>
</feature>
<evidence type="ECO:0000313" key="2">
    <source>
        <dbReference type="EMBL" id="VVM81272.1"/>
    </source>
</evidence>
<evidence type="ECO:0000256" key="1">
    <source>
        <dbReference type="SAM" id="SignalP"/>
    </source>
</evidence>
<name>A0A5E6SM24_PSEFL</name>
<dbReference type="OrthoDB" id="7026422at2"/>
<evidence type="ECO:0000313" key="3">
    <source>
        <dbReference type="Proteomes" id="UP000325607"/>
    </source>
</evidence>